<dbReference type="Gene3D" id="3.80.10.10">
    <property type="entry name" value="Ribonuclease Inhibitor"/>
    <property type="match status" value="1"/>
</dbReference>
<dbReference type="PANTHER" id="PTHR42057">
    <property type="entry name" value="F-BOX DOMAIN PROTEIN (AFU_ORTHOLOGUE AFUA_4G00200)"/>
    <property type="match status" value="1"/>
</dbReference>
<comment type="caution">
    <text evidence="1">The sequence shown here is derived from an EMBL/GenBank/DDBJ whole genome shotgun (WGS) entry which is preliminary data.</text>
</comment>
<evidence type="ECO:0008006" key="3">
    <source>
        <dbReference type="Google" id="ProtNLM"/>
    </source>
</evidence>
<evidence type="ECO:0000313" key="1">
    <source>
        <dbReference type="EMBL" id="CAH0039323.1"/>
    </source>
</evidence>
<reference evidence="1" key="1">
    <citation type="submission" date="2021-10" db="EMBL/GenBank/DDBJ databases">
        <authorList>
            <person name="Piombo E."/>
        </authorList>
    </citation>
    <scope>NUCLEOTIDE SEQUENCE</scope>
</reference>
<keyword evidence="2" id="KW-1185">Reference proteome</keyword>
<evidence type="ECO:0000313" key="2">
    <source>
        <dbReference type="Proteomes" id="UP000696573"/>
    </source>
</evidence>
<proteinExistence type="predicted"/>
<dbReference type="InterPro" id="IPR032675">
    <property type="entry name" value="LRR_dom_sf"/>
</dbReference>
<dbReference type="Proteomes" id="UP000696573">
    <property type="component" value="Unassembled WGS sequence"/>
</dbReference>
<gene>
    <name evidence="1" type="ORF">CRHIZ90672A_00018423</name>
</gene>
<dbReference type="PANTHER" id="PTHR42057:SF2">
    <property type="entry name" value="F-BOX DOMAIN PROTEIN (AFU_ORTHOLOGUE AFUA_4G00200)-RELATED"/>
    <property type="match status" value="1"/>
</dbReference>
<dbReference type="AlphaFoldDB" id="A0A9N9VX42"/>
<organism evidence="1 2">
    <name type="scientific">Clonostachys rhizophaga</name>
    <dbReference type="NCBI Taxonomy" id="160324"/>
    <lineage>
        <taxon>Eukaryota</taxon>
        <taxon>Fungi</taxon>
        <taxon>Dikarya</taxon>
        <taxon>Ascomycota</taxon>
        <taxon>Pezizomycotina</taxon>
        <taxon>Sordariomycetes</taxon>
        <taxon>Hypocreomycetidae</taxon>
        <taxon>Hypocreales</taxon>
        <taxon>Bionectriaceae</taxon>
        <taxon>Clonostachys</taxon>
    </lineage>
</organism>
<dbReference type="SUPFAM" id="SSF52058">
    <property type="entry name" value="L domain-like"/>
    <property type="match status" value="1"/>
</dbReference>
<accession>A0A9N9VX42</accession>
<dbReference type="OrthoDB" id="3140657at2759"/>
<sequence>MTAQKLPNELLGRIIGLMEPASTVLTARSGYKAWGALLENERIKDAVREIFIYSHITDGDEGYCDELPAGFTIALQKIDDLQYMEKITVKFSPVCSGPESIQNDMISHETYQKRINVFEAVFNAIQTRSHQPGKTSIRSFVVENMQNAPIPTFTSSSLFKSVTKDLEELDLHIVQEHNPSREEWDIRESELVTFEPWLQDSLLMPMANLTSLSLCIDEFWGTAPGTFNGRGLAFPRLKSLKLKHFNISHYNHFDWILNQTTLESLQLENCTIATILRLNEGLDLWNLEMHDWEPVPESTFDRDWGEIFFFPGTWEFIFEKIRTSLPNLVDFEFSPRPRHIKERNNVRADINPTQQTTVLCGSRYSTFCESCGWRDPTDFKGVMDFCDLEPSEQAMLDRHKSTEEGDQMALDELLGAIQRRQNQ</sequence>
<protein>
    <recommendedName>
        <fullName evidence="3">F-box domain-containing protein</fullName>
    </recommendedName>
</protein>
<dbReference type="EMBL" id="CABFNQ020000761">
    <property type="protein sequence ID" value="CAH0039323.1"/>
    <property type="molecule type" value="Genomic_DNA"/>
</dbReference>
<name>A0A9N9VX42_9HYPO</name>